<feature type="region of interest" description="Disordered" evidence="1">
    <location>
        <begin position="1"/>
        <end position="32"/>
    </location>
</feature>
<dbReference type="AlphaFoldDB" id="A0A0F9WZF2"/>
<organism evidence="2">
    <name type="scientific">marine sediment metagenome</name>
    <dbReference type="NCBI Taxonomy" id="412755"/>
    <lineage>
        <taxon>unclassified sequences</taxon>
        <taxon>metagenomes</taxon>
        <taxon>ecological metagenomes</taxon>
    </lineage>
</organism>
<reference evidence="2" key="1">
    <citation type="journal article" date="2015" name="Nature">
        <title>Complex archaea that bridge the gap between prokaryotes and eukaryotes.</title>
        <authorList>
            <person name="Spang A."/>
            <person name="Saw J.H."/>
            <person name="Jorgensen S.L."/>
            <person name="Zaremba-Niedzwiedzka K."/>
            <person name="Martijn J."/>
            <person name="Lind A.E."/>
            <person name="van Eijk R."/>
            <person name="Schleper C."/>
            <person name="Guy L."/>
            <person name="Ettema T.J."/>
        </authorList>
    </citation>
    <scope>NUCLEOTIDE SEQUENCE</scope>
</reference>
<evidence type="ECO:0000313" key="2">
    <source>
        <dbReference type="EMBL" id="KKN84453.1"/>
    </source>
</evidence>
<dbReference type="EMBL" id="LAZR01000171">
    <property type="protein sequence ID" value="KKN84453.1"/>
    <property type="molecule type" value="Genomic_DNA"/>
</dbReference>
<feature type="compositionally biased region" description="Basic and acidic residues" evidence="1">
    <location>
        <begin position="1"/>
        <end position="10"/>
    </location>
</feature>
<evidence type="ECO:0000256" key="1">
    <source>
        <dbReference type="SAM" id="MobiDB-lite"/>
    </source>
</evidence>
<comment type="caution">
    <text evidence="2">The sequence shown here is derived from an EMBL/GenBank/DDBJ whole genome shotgun (WGS) entry which is preliminary data.</text>
</comment>
<sequence length="188" mass="21480">MPRRPSELSTRKPLVAPRTPRAPGRKEAFEREGVELRPLAGPAIPIPPEQEEALLARYEGWKAQWNGSLPEFLVFEFLTIEKNLIPNFDFVFQHPLFGGRTRWGGFILDFFFNMRQEGWRVMGERYHLEQPADRARDAVAATQLMAQGIKVIDLWESDLMTRRDFVLNLAWEQGASVISRAPFGAGAV</sequence>
<name>A0A0F9WZF2_9ZZZZ</name>
<protein>
    <submittedName>
        <fullName evidence="2">Uncharacterized protein</fullName>
    </submittedName>
</protein>
<gene>
    <name evidence="2" type="ORF">LCGC14_0289150</name>
</gene>
<accession>A0A0F9WZF2</accession>
<proteinExistence type="predicted"/>
<dbReference type="Gene3D" id="3.40.960.10">
    <property type="entry name" value="VSR Endonuclease"/>
    <property type="match status" value="1"/>
</dbReference>